<evidence type="ECO:0000313" key="1">
    <source>
        <dbReference type="EMBL" id="SVD33261.1"/>
    </source>
</evidence>
<reference evidence="1" key="1">
    <citation type="submission" date="2018-05" db="EMBL/GenBank/DDBJ databases">
        <authorList>
            <person name="Lanie J.A."/>
            <person name="Ng W.-L."/>
            <person name="Kazmierczak K.M."/>
            <person name="Andrzejewski T.M."/>
            <person name="Davidsen T.M."/>
            <person name="Wayne K.J."/>
            <person name="Tettelin H."/>
            <person name="Glass J.I."/>
            <person name="Rusch D."/>
            <person name="Podicherti R."/>
            <person name="Tsui H.-C.T."/>
            <person name="Winkler M.E."/>
        </authorList>
    </citation>
    <scope>NUCLEOTIDE SEQUENCE</scope>
</reference>
<name>A0A382UHU0_9ZZZZ</name>
<protein>
    <submittedName>
        <fullName evidence="1">Uncharacterized protein</fullName>
    </submittedName>
</protein>
<dbReference type="AlphaFoldDB" id="A0A382UHU0"/>
<sequence>MIMQPRQIDESINSLKHNIDIPKVWFRAYTEPQVQAQMNKFIKKTKFSHYIVMGDDGVVSKKAADTILKYGEMKEY</sequence>
<accession>A0A382UHU0</accession>
<feature type="non-terminal residue" evidence="1">
    <location>
        <position position="76"/>
    </location>
</feature>
<gene>
    <name evidence="1" type="ORF">METZ01_LOCUS386115</name>
</gene>
<proteinExistence type="predicted"/>
<dbReference type="EMBL" id="UINC01144010">
    <property type="protein sequence ID" value="SVD33261.1"/>
    <property type="molecule type" value="Genomic_DNA"/>
</dbReference>
<organism evidence="1">
    <name type="scientific">marine metagenome</name>
    <dbReference type="NCBI Taxonomy" id="408172"/>
    <lineage>
        <taxon>unclassified sequences</taxon>
        <taxon>metagenomes</taxon>
        <taxon>ecological metagenomes</taxon>
    </lineage>
</organism>